<dbReference type="EMBL" id="BARS01036229">
    <property type="protein sequence ID" value="GAG26990.1"/>
    <property type="molecule type" value="Genomic_DNA"/>
</dbReference>
<organism evidence="2">
    <name type="scientific">marine sediment metagenome</name>
    <dbReference type="NCBI Taxonomy" id="412755"/>
    <lineage>
        <taxon>unclassified sequences</taxon>
        <taxon>metagenomes</taxon>
        <taxon>ecological metagenomes</taxon>
    </lineage>
</organism>
<feature type="non-terminal residue" evidence="2">
    <location>
        <position position="177"/>
    </location>
</feature>
<name>X0W8Q1_9ZZZZ</name>
<dbReference type="AlphaFoldDB" id="X0W8Q1"/>
<accession>X0W8Q1</accession>
<keyword evidence="1" id="KW-0472">Membrane</keyword>
<keyword evidence="1" id="KW-0812">Transmembrane</keyword>
<sequence>MSKSVIYRVIAITIVVAGILVTLLITFRKPVLRIDDILAGYQEGAEYGVLTIKYPLDETLFPPEIIAPTFRWKDKHVKSDAWLVTIRFQDDKDRMNFLSRTTEWTPTNEQWQTIKHRSLEKKARVTILGVNHAAPKKILSAASISINTSKDEVGAPIFYREVNLPFIDAVKDPSHIR</sequence>
<protein>
    <submittedName>
        <fullName evidence="2">Uncharacterized protein</fullName>
    </submittedName>
</protein>
<evidence type="ECO:0000256" key="1">
    <source>
        <dbReference type="SAM" id="Phobius"/>
    </source>
</evidence>
<gene>
    <name evidence="2" type="ORF">S01H1_55715</name>
</gene>
<reference evidence="2" key="1">
    <citation type="journal article" date="2014" name="Front. Microbiol.">
        <title>High frequency of phylogenetically diverse reductive dehalogenase-homologous genes in deep subseafloor sedimentary metagenomes.</title>
        <authorList>
            <person name="Kawai M."/>
            <person name="Futagami T."/>
            <person name="Toyoda A."/>
            <person name="Takaki Y."/>
            <person name="Nishi S."/>
            <person name="Hori S."/>
            <person name="Arai W."/>
            <person name="Tsubouchi T."/>
            <person name="Morono Y."/>
            <person name="Uchiyama I."/>
            <person name="Ito T."/>
            <person name="Fujiyama A."/>
            <person name="Inagaki F."/>
            <person name="Takami H."/>
        </authorList>
    </citation>
    <scope>NUCLEOTIDE SEQUENCE</scope>
    <source>
        <strain evidence="2">Expedition CK06-06</strain>
    </source>
</reference>
<evidence type="ECO:0000313" key="2">
    <source>
        <dbReference type="EMBL" id="GAG26990.1"/>
    </source>
</evidence>
<proteinExistence type="predicted"/>
<feature type="transmembrane region" description="Helical" evidence="1">
    <location>
        <begin position="6"/>
        <end position="27"/>
    </location>
</feature>
<comment type="caution">
    <text evidence="2">The sequence shown here is derived from an EMBL/GenBank/DDBJ whole genome shotgun (WGS) entry which is preliminary data.</text>
</comment>
<keyword evidence="1" id="KW-1133">Transmembrane helix</keyword>